<keyword evidence="13" id="KW-0234">DNA repair</keyword>
<dbReference type="Gene3D" id="3.40.50.300">
    <property type="entry name" value="P-loop containing nucleotide triphosphate hydrolases"/>
    <property type="match status" value="2"/>
</dbReference>
<comment type="cofactor">
    <cofactor evidence="1">
        <name>Mg(2+)</name>
        <dbReference type="ChEBI" id="CHEBI:18420"/>
    </cofactor>
</comment>
<evidence type="ECO:0000256" key="16">
    <source>
        <dbReference type="NCBIfam" id="TIGR01389"/>
    </source>
</evidence>
<dbReference type="InterPro" id="IPR010997">
    <property type="entry name" value="HRDC-like_sf"/>
</dbReference>
<dbReference type="GO" id="GO:0006260">
    <property type="term" value="P:DNA replication"/>
    <property type="evidence" value="ECO:0007669"/>
    <property type="project" value="InterPro"/>
</dbReference>
<evidence type="ECO:0000256" key="4">
    <source>
        <dbReference type="ARBA" id="ARBA00022723"/>
    </source>
</evidence>
<dbReference type="KEGG" id="ock:EXM22_12215"/>
<keyword evidence="21" id="KW-1185">Reference proteome</keyword>
<evidence type="ECO:0000259" key="19">
    <source>
        <dbReference type="PROSITE" id="PS51194"/>
    </source>
</evidence>
<dbReference type="Gene3D" id="1.10.10.10">
    <property type="entry name" value="Winged helix-like DNA-binding domain superfamily/Winged helix DNA-binding domain"/>
    <property type="match status" value="1"/>
</dbReference>
<dbReference type="InterPro" id="IPR044876">
    <property type="entry name" value="HRDC_dom_sf"/>
</dbReference>
<dbReference type="FunFam" id="3.40.50.300:FF:000296">
    <property type="entry name" value="ATP-dependent DNA helicase RecQ"/>
    <property type="match status" value="1"/>
</dbReference>
<dbReference type="InterPro" id="IPR006293">
    <property type="entry name" value="DNA_helicase_ATP-dep_RecQ_bac"/>
</dbReference>
<feature type="domain" description="Helicase C-terminal" evidence="19">
    <location>
        <begin position="214"/>
        <end position="363"/>
    </location>
</feature>
<sequence length="599" mass="67828">MTDPLKILQIQFGYDSFRPNQREIIDAVLEGKDVFASMPTGGGKSICYQIPALCLEGVTLVISPLIALMKDQVDAALETGIPAAFINSTLKAAEAASVYSRLYSGEIKLLYISPERLALEGYLEKLKQLPIRFFAVDEAHCLSEWGHDFRPDYLSLARIRDAFPGIPIAAFTATATQKVQDDIIRILHLSSPYLVRASFNRKELFYRVDRKEKVLPQITEFIKDHEGQAGIVYRTSRKDVEKTAAHLNTKGIKALPYHAGLSQKLRETNQDKFNNDDVQVICATIAFGMGIDKSNIRFVIHGDLPKSMEGYYQETGRAGRDGLESHCLLLYSAGDLVKQQYFIDQMSDPEEQKKAKANLSRMARFAAVNVCRRKQILEYFNESAADDCGFCDICTGELEKINASVDAQKILSAVMRTEERFGLTHIIDIVLGADTEKIRRMGHEKIKTYGVGRDKSKKWWRGIVEELISQEAVFQDGESYNALIITEKGKRILFGKESFYILKREDTLPALPSPEEDLFAKSGKYDESLFDQLKELRMELARKRRVPPYVIFSDKTMREMSALKPTDNSSFLRVSGVGETKLEQYGPFFILKIREYLGY</sequence>
<keyword evidence="11" id="KW-0238">DNA-binding</keyword>
<keyword evidence="9" id="KW-0862">Zinc</keyword>
<dbReference type="GO" id="GO:0005737">
    <property type="term" value="C:cytoplasm"/>
    <property type="evidence" value="ECO:0007669"/>
    <property type="project" value="TreeGrafter"/>
</dbReference>
<evidence type="ECO:0000256" key="7">
    <source>
        <dbReference type="ARBA" id="ARBA00022801"/>
    </source>
</evidence>
<comment type="similarity">
    <text evidence="3">Belongs to the helicase family. RecQ subfamily.</text>
</comment>
<dbReference type="Pfam" id="PF09382">
    <property type="entry name" value="RQC"/>
    <property type="match status" value="1"/>
</dbReference>
<dbReference type="GO" id="GO:0003677">
    <property type="term" value="F:DNA binding"/>
    <property type="evidence" value="ECO:0007669"/>
    <property type="project" value="UniProtKB-KW"/>
</dbReference>
<evidence type="ECO:0000256" key="15">
    <source>
        <dbReference type="ARBA" id="ARBA00034617"/>
    </source>
</evidence>
<dbReference type="OrthoDB" id="9763310at2"/>
<evidence type="ECO:0000256" key="9">
    <source>
        <dbReference type="ARBA" id="ARBA00022833"/>
    </source>
</evidence>
<dbReference type="InterPro" id="IPR027417">
    <property type="entry name" value="P-loop_NTPase"/>
</dbReference>
<dbReference type="Pfam" id="PF00570">
    <property type="entry name" value="HRDC"/>
    <property type="match status" value="1"/>
</dbReference>
<gene>
    <name evidence="20" type="primary">recQ</name>
    <name evidence="20" type="ORF">EXM22_12215</name>
</gene>
<dbReference type="SUPFAM" id="SSF46785">
    <property type="entry name" value="Winged helix' DNA-binding domain"/>
    <property type="match status" value="1"/>
</dbReference>
<keyword evidence="12" id="KW-0233">DNA recombination</keyword>
<keyword evidence="4" id="KW-0479">Metal-binding</keyword>
<comment type="catalytic activity">
    <reaction evidence="15">
        <text>Couples ATP hydrolysis with the unwinding of duplex DNA by translocating in the 3'-5' direction.</text>
        <dbReference type="EC" id="5.6.2.4"/>
    </reaction>
</comment>
<feature type="domain" description="HRDC" evidence="17">
    <location>
        <begin position="523"/>
        <end position="599"/>
    </location>
</feature>
<dbReference type="GO" id="GO:0009432">
    <property type="term" value="P:SOS response"/>
    <property type="evidence" value="ECO:0007669"/>
    <property type="project" value="UniProtKB-UniRule"/>
</dbReference>
<evidence type="ECO:0000256" key="8">
    <source>
        <dbReference type="ARBA" id="ARBA00022806"/>
    </source>
</evidence>
<keyword evidence="14" id="KW-0413">Isomerase</keyword>
<evidence type="ECO:0000256" key="12">
    <source>
        <dbReference type="ARBA" id="ARBA00023172"/>
    </source>
</evidence>
<dbReference type="NCBIfam" id="TIGR01389">
    <property type="entry name" value="recQ"/>
    <property type="match status" value="1"/>
</dbReference>
<dbReference type="InterPro" id="IPR018982">
    <property type="entry name" value="RQC_domain"/>
</dbReference>
<dbReference type="PROSITE" id="PS51192">
    <property type="entry name" value="HELICASE_ATP_BIND_1"/>
    <property type="match status" value="1"/>
</dbReference>
<evidence type="ECO:0000256" key="14">
    <source>
        <dbReference type="ARBA" id="ARBA00023235"/>
    </source>
</evidence>
<dbReference type="Pfam" id="PF16124">
    <property type="entry name" value="RecQ_Zn_bind"/>
    <property type="match status" value="1"/>
</dbReference>
<dbReference type="PANTHER" id="PTHR13710">
    <property type="entry name" value="DNA HELICASE RECQ FAMILY MEMBER"/>
    <property type="match status" value="1"/>
</dbReference>
<evidence type="ECO:0000256" key="3">
    <source>
        <dbReference type="ARBA" id="ARBA00005446"/>
    </source>
</evidence>
<dbReference type="SMART" id="SM00487">
    <property type="entry name" value="DEXDc"/>
    <property type="match status" value="1"/>
</dbReference>
<dbReference type="InterPro" id="IPR036390">
    <property type="entry name" value="WH_DNA-bd_sf"/>
</dbReference>
<accession>A0A5C1QTL2</accession>
<dbReference type="GO" id="GO:0006281">
    <property type="term" value="P:DNA repair"/>
    <property type="evidence" value="ECO:0007669"/>
    <property type="project" value="UniProtKB-KW"/>
</dbReference>
<dbReference type="SMART" id="SM00341">
    <property type="entry name" value="HRDC"/>
    <property type="match status" value="1"/>
</dbReference>
<dbReference type="GO" id="GO:0043590">
    <property type="term" value="C:bacterial nucleoid"/>
    <property type="evidence" value="ECO:0007669"/>
    <property type="project" value="TreeGrafter"/>
</dbReference>
<keyword evidence="10" id="KW-0067">ATP-binding</keyword>
<dbReference type="GO" id="GO:0043138">
    <property type="term" value="F:3'-5' DNA helicase activity"/>
    <property type="evidence" value="ECO:0007669"/>
    <property type="project" value="UniProtKB-EC"/>
</dbReference>
<dbReference type="InterPro" id="IPR001650">
    <property type="entry name" value="Helicase_C-like"/>
</dbReference>
<dbReference type="GO" id="GO:0006310">
    <property type="term" value="P:DNA recombination"/>
    <property type="evidence" value="ECO:0007669"/>
    <property type="project" value="UniProtKB-UniRule"/>
</dbReference>
<dbReference type="InterPro" id="IPR036388">
    <property type="entry name" value="WH-like_DNA-bd_sf"/>
</dbReference>
<dbReference type="Proteomes" id="UP000324209">
    <property type="component" value="Chromosome"/>
</dbReference>
<keyword evidence="7 20" id="KW-0378">Hydrolase</keyword>
<protein>
    <recommendedName>
        <fullName evidence="16">DNA helicase RecQ</fullName>
        <ecNumber evidence="16">5.6.2.4</ecNumber>
    </recommendedName>
</protein>
<name>A0A5C1QTL2_9SPIO</name>
<dbReference type="Pfam" id="PF00271">
    <property type="entry name" value="Helicase_C"/>
    <property type="match status" value="1"/>
</dbReference>
<dbReference type="InterPro" id="IPR014001">
    <property type="entry name" value="Helicase_ATP-bd"/>
</dbReference>
<dbReference type="Gene3D" id="1.10.150.80">
    <property type="entry name" value="HRDC domain"/>
    <property type="match status" value="1"/>
</dbReference>
<evidence type="ECO:0000256" key="6">
    <source>
        <dbReference type="ARBA" id="ARBA00022763"/>
    </source>
</evidence>
<dbReference type="GO" id="GO:0009378">
    <property type="term" value="F:four-way junction helicase activity"/>
    <property type="evidence" value="ECO:0007669"/>
    <property type="project" value="TreeGrafter"/>
</dbReference>
<dbReference type="PROSITE" id="PS50967">
    <property type="entry name" value="HRDC"/>
    <property type="match status" value="1"/>
</dbReference>
<proteinExistence type="inferred from homology"/>
<evidence type="ECO:0000256" key="13">
    <source>
        <dbReference type="ARBA" id="ARBA00023204"/>
    </source>
</evidence>
<dbReference type="InterPro" id="IPR032284">
    <property type="entry name" value="RecQ_Zn-bd"/>
</dbReference>
<keyword evidence="6" id="KW-0227">DNA damage</keyword>
<evidence type="ECO:0000256" key="2">
    <source>
        <dbReference type="ARBA" id="ARBA00001947"/>
    </source>
</evidence>
<dbReference type="CDD" id="cd18794">
    <property type="entry name" value="SF2_C_RecQ"/>
    <property type="match status" value="1"/>
</dbReference>
<dbReference type="PANTHER" id="PTHR13710:SF105">
    <property type="entry name" value="ATP-DEPENDENT DNA HELICASE Q1"/>
    <property type="match status" value="1"/>
</dbReference>
<organism evidence="20 21">
    <name type="scientific">Oceanispirochaeta crateris</name>
    <dbReference type="NCBI Taxonomy" id="2518645"/>
    <lineage>
        <taxon>Bacteria</taxon>
        <taxon>Pseudomonadati</taxon>
        <taxon>Spirochaetota</taxon>
        <taxon>Spirochaetia</taxon>
        <taxon>Spirochaetales</taxon>
        <taxon>Spirochaetaceae</taxon>
        <taxon>Oceanispirochaeta</taxon>
    </lineage>
</organism>
<dbReference type="SMART" id="SM00956">
    <property type="entry name" value="RQC"/>
    <property type="match status" value="1"/>
</dbReference>
<keyword evidence="8 20" id="KW-0347">Helicase</keyword>
<dbReference type="EMBL" id="CP036150">
    <property type="protein sequence ID" value="QEN09916.1"/>
    <property type="molecule type" value="Genomic_DNA"/>
</dbReference>
<evidence type="ECO:0000256" key="10">
    <source>
        <dbReference type="ARBA" id="ARBA00022840"/>
    </source>
</evidence>
<dbReference type="PROSITE" id="PS51194">
    <property type="entry name" value="HELICASE_CTER"/>
    <property type="match status" value="1"/>
</dbReference>
<dbReference type="InterPro" id="IPR002121">
    <property type="entry name" value="HRDC_dom"/>
</dbReference>
<dbReference type="SUPFAM" id="SSF52540">
    <property type="entry name" value="P-loop containing nucleoside triphosphate hydrolases"/>
    <property type="match status" value="1"/>
</dbReference>
<keyword evidence="5" id="KW-0547">Nucleotide-binding</keyword>
<dbReference type="FunFam" id="3.40.50.300:FF:000156">
    <property type="entry name" value="ATP-dependent DNA helicase recQ"/>
    <property type="match status" value="1"/>
</dbReference>
<evidence type="ECO:0000313" key="21">
    <source>
        <dbReference type="Proteomes" id="UP000324209"/>
    </source>
</evidence>
<dbReference type="Pfam" id="PF00270">
    <property type="entry name" value="DEAD"/>
    <property type="match status" value="1"/>
</dbReference>
<dbReference type="GO" id="GO:0016787">
    <property type="term" value="F:hydrolase activity"/>
    <property type="evidence" value="ECO:0007669"/>
    <property type="project" value="UniProtKB-KW"/>
</dbReference>
<comment type="cofactor">
    <cofactor evidence="2">
        <name>Zn(2+)</name>
        <dbReference type="ChEBI" id="CHEBI:29105"/>
    </cofactor>
</comment>
<evidence type="ECO:0000256" key="11">
    <source>
        <dbReference type="ARBA" id="ARBA00023125"/>
    </source>
</evidence>
<evidence type="ECO:0000259" key="18">
    <source>
        <dbReference type="PROSITE" id="PS51192"/>
    </source>
</evidence>
<dbReference type="GO" id="GO:0005524">
    <property type="term" value="F:ATP binding"/>
    <property type="evidence" value="ECO:0007669"/>
    <property type="project" value="UniProtKB-KW"/>
</dbReference>
<evidence type="ECO:0000256" key="5">
    <source>
        <dbReference type="ARBA" id="ARBA00022741"/>
    </source>
</evidence>
<dbReference type="EC" id="5.6.2.4" evidence="16"/>
<dbReference type="GO" id="GO:0030894">
    <property type="term" value="C:replisome"/>
    <property type="evidence" value="ECO:0007669"/>
    <property type="project" value="TreeGrafter"/>
</dbReference>
<dbReference type="InterPro" id="IPR004589">
    <property type="entry name" value="DNA_helicase_ATP-dep_RecQ"/>
</dbReference>
<evidence type="ECO:0000256" key="1">
    <source>
        <dbReference type="ARBA" id="ARBA00001946"/>
    </source>
</evidence>
<evidence type="ECO:0000313" key="20">
    <source>
        <dbReference type="EMBL" id="QEN09916.1"/>
    </source>
</evidence>
<dbReference type="SMART" id="SM00490">
    <property type="entry name" value="HELICc"/>
    <property type="match status" value="1"/>
</dbReference>
<dbReference type="SUPFAM" id="SSF47819">
    <property type="entry name" value="HRDC-like"/>
    <property type="match status" value="1"/>
</dbReference>
<feature type="domain" description="Helicase ATP-binding" evidence="18">
    <location>
        <begin position="25"/>
        <end position="193"/>
    </location>
</feature>
<dbReference type="NCBIfam" id="TIGR00614">
    <property type="entry name" value="recQ_fam"/>
    <property type="match status" value="1"/>
</dbReference>
<dbReference type="CDD" id="cd17920">
    <property type="entry name" value="DEXHc_RecQ"/>
    <property type="match status" value="1"/>
</dbReference>
<dbReference type="GO" id="GO:0046872">
    <property type="term" value="F:metal ion binding"/>
    <property type="evidence" value="ECO:0007669"/>
    <property type="project" value="UniProtKB-KW"/>
</dbReference>
<reference evidence="20 21" key="1">
    <citation type="submission" date="2019-02" db="EMBL/GenBank/DDBJ databases">
        <title>Complete Genome Sequence and Methylome Analysis of free living Spirochaetas.</title>
        <authorList>
            <person name="Fomenkov A."/>
            <person name="Dubinina G."/>
            <person name="Leshcheva N."/>
            <person name="Mikheeva N."/>
            <person name="Grabovich M."/>
            <person name="Vincze T."/>
            <person name="Roberts R.J."/>
        </authorList>
    </citation>
    <scope>NUCLEOTIDE SEQUENCE [LARGE SCALE GENOMIC DNA]</scope>
    <source>
        <strain evidence="20 21">K2</strain>
    </source>
</reference>
<dbReference type="AlphaFoldDB" id="A0A5C1QTL2"/>
<evidence type="ECO:0000259" key="17">
    <source>
        <dbReference type="PROSITE" id="PS50967"/>
    </source>
</evidence>
<dbReference type="InterPro" id="IPR011545">
    <property type="entry name" value="DEAD/DEAH_box_helicase_dom"/>
</dbReference>